<comment type="caution">
    <text evidence="2">The sequence shown here is derived from an EMBL/GenBank/DDBJ whole genome shotgun (WGS) entry which is preliminary data.</text>
</comment>
<sequence length="261" mass="30002">MTEKHLNKLVPEGTVVTNEYLIENGVSRSAKDYYLRSGKLESVYRGVYRKPGPKLKWENIVYSLCMMGYAVHVGGLSALNKHGFSHYIKFSNEDSVFLYRDDDKKLPSWVDKIVLKNDVSIKIMSKKPFPTNFREGIIYIPFGLWDWNIPYSSAERALLEFLNKTSDKAGFEVANELFEGAVNLKPKLVQTLLENCLSVKPKRLFLWFAKKHNHQWFSELETDKINLGKGKLHIVSGGVFDNEYKITVPKDMDVGQVEPLF</sequence>
<dbReference type="Proteomes" id="UP000323337">
    <property type="component" value="Unassembled WGS sequence"/>
</dbReference>
<evidence type="ECO:0000313" key="2">
    <source>
        <dbReference type="EMBL" id="TYB33661.1"/>
    </source>
</evidence>
<dbReference type="Pfam" id="PF17194">
    <property type="entry name" value="AbiEi_3_N"/>
    <property type="match status" value="1"/>
</dbReference>
<feature type="domain" description="Transcriptional regulator AbiEi antitoxin N-terminal" evidence="1">
    <location>
        <begin position="5"/>
        <end position="90"/>
    </location>
</feature>
<accession>A0A5D0MQ00</accession>
<reference evidence="2 3" key="1">
    <citation type="submission" date="2019-08" db="EMBL/GenBank/DDBJ databases">
        <title>Genomic characterization of a novel candidate phylum (ARYD3) from a high temperature, high salinity tertiary oil reservoir in north central Oklahoma, USA.</title>
        <authorList>
            <person name="Youssef N.H."/>
            <person name="Yadav A."/>
            <person name="Elshahed M.S."/>
        </authorList>
    </citation>
    <scope>NUCLEOTIDE SEQUENCE [LARGE SCALE GENOMIC DNA]</scope>
    <source>
        <strain evidence="2">ARYD1</strain>
    </source>
</reference>
<dbReference type="RefSeq" id="WP_303700859.1">
    <property type="nucleotide sequence ID" value="NZ_VSIV01000121.1"/>
</dbReference>
<proteinExistence type="predicted"/>
<gene>
    <name evidence="2" type="ORF">FXF49_05225</name>
</gene>
<dbReference type="InterPro" id="IPR021561">
    <property type="entry name" value="AbiEi_3"/>
</dbReference>
<dbReference type="InterPro" id="IPR033455">
    <property type="entry name" value="AbiEi_3_N"/>
</dbReference>
<dbReference type="AlphaFoldDB" id="A0A5D0MQ00"/>
<evidence type="ECO:0000313" key="3">
    <source>
        <dbReference type="Proteomes" id="UP000323337"/>
    </source>
</evidence>
<dbReference type="EMBL" id="VSIV01000121">
    <property type="protein sequence ID" value="TYB33661.1"/>
    <property type="molecule type" value="Genomic_DNA"/>
</dbReference>
<dbReference type="Pfam" id="PF11459">
    <property type="entry name" value="AbiEi_3"/>
    <property type="match status" value="1"/>
</dbReference>
<name>A0A5D0MQ00_FLESI</name>
<organism evidence="2 3">
    <name type="scientific">Flexistipes sinusarabici</name>
    <dbReference type="NCBI Taxonomy" id="2352"/>
    <lineage>
        <taxon>Bacteria</taxon>
        <taxon>Pseudomonadati</taxon>
        <taxon>Deferribacterota</taxon>
        <taxon>Deferribacteres</taxon>
        <taxon>Deferribacterales</taxon>
        <taxon>Flexistipitaceae</taxon>
        <taxon>Flexistipes</taxon>
    </lineage>
</organism>
<evidence type="ECO:0000259" key="1">
    <source>
        <dbReference type="Pfam" id="PF17194"/>
    </source>
</evidence>
<protein>
    <recommendedName>
        <fullName evidence="1">Transcriptional regulator AbiEi antitoxin N-terminal domain-containing protein</fullName>
    </recommendedName>
</protein>